<keyword evidence="1" id="KW-0732">Signal</keyword>
<dbReference type="Proteomes" id="UP000207598">
    <property type="component" value="Unassembled WGS sequence"/>
</dbReference>
<accession>A0A238JNA8</accession>
<evidence type="ECO:0008006" key="4">
    <source>
        <dbReference type="Google" id="ProtNLM"/>
    </source>
</evidence>
<keyword evidence="3" id="KW-1185">Reference proteome</keyword>
<proteinExistence type="predicted"/>
<dbReference type="AlphaFoldDB" id="A0A238JNA8"/>
<feature type="signal peptide" evidence="1">
    <location>
        <begin position="1"/>
        <end position="19"/>
    </location>
</feature>
<dbReference type="OrthoDB" id="7690651at2"/>
<dbReference type="RefSeq" id="WP_141194756.1">
    <property type="nucleotide sequence ID" value="NZ_FXYF01000001.1"/>
</dbReference>
<sequence length="46" mass="4462">MRALSILALLALAACGADGEPEKPAAKSGPGVTVSVTGKAEIGIAR</sequence>
<name>A0A238JNA8_9RHOB</name>
<organism evidence="2 3">
    <name type="scientific">Maliponia aquimaris</name>
    <dbReference type="NCBI Taxonomy" id="1673631"/>
    <lineage>
        <taxon>Bacteria</taxon>
        <taxon>Pseudomonadati</taxon>
        <taxon>Pseudomonadota</taxon>
        <taxon>Alphaproteobacteria</taxon>
        <taxon>Rhodobacterales</taxon>
        <taxon>Paracoccaceae</taxon>
        <taxon>Maliponia</taxon>
    </lineage>
</organism>
<protein>
    <recommendedName>
        <fullName evidence="4">Argininosuccinate lyase</fullName>
    </recommendedName>
</protein>
<evidence type="ECO:0000313" key="3">
    <source>
        <dbReference type="Proteomes" id="UP000207598"/>
    </source>
</evidence>
<dbReference type="PROSITE" id="PS51257">
    <property type="entry name" value="PROKAR_LIPOPROTEIN"/>
    <property type="match status" value="1"/>
</dbReference>
<gene>
    <name evidence="2" type="ORF">MAA8898_00101</name>
</gene>
<feature type="chain" id="PRO_5013257840" description="Argininosuccinate lyase" evidence="1">
    <location>
        <begin position="20"/>
        <end position="46"/>
    </location>
</feature>
<evidence type="ECO:0000256" key="1">
    <source>
        <dbReference type="SAM" id="SignalP"/>
    </source>
</evidence>
<reference evidence="2 3" key="1">
    <citation type="submission" date="2017-05" db="EMBL/GenBank/DDBJ databases">
        <authorList>
            <person name="Song R."/>
            <person name="Chenine A.L."/>
            <person name="Ruprecht R.M."/>
        </authorList>
    </citation>
    <scope>NUCLEOTIDE SEQUENCE [LARGE SCALE GENOMIC DNA]</scope>
    <source>
        <strain evidence="2 3">CECT 8898</strain>
    </source>
</reference>
<dbReference type="EMBL" id="FXYF01000001">
    <property type="protein sequence ID" value="SMX31975.1"/>
    <property type="molecule type" value="Genomic_DNA"/>
</dbReference>
<evidence type="ECO:0000313" key="2">
    <source>
        <dbReference type="EMBL" id="SMX31975.1"/>
    </source>
</evidence>